<dbReference type="EMBL" id="JANAKD010001098">
    <property type="protein sequence ID" value="KAJ3483458.1"/>
    <property type="molecule type" value="Genomic_DNA"/>
</dbReference>
<sequence>MHFPTAIVLGALSARCAADSLEVYQRCTAIDSCEGLGYFKTDYGETEVSGNGGCHRTNVPYLEEFCIDWSSGKVTFRFGHQNKRCMLLVSTQDWRCSFRYCYKQVFQEISCNWAMAKEEPQDDGALPFSLKEEEK</sequence>
<keyword evidence="2" id="KW-1185">Reference proteome</keyword>
<accession>A0ACC1QPJ1</accession>
<gene>
    <name evidence="1" type="ORF">NLG97_g7305</name>
</gene>
<organism evidence="1 2">
    <name type="scientific">Lecanicillium saksenae</name>
    <dbReference type="NCBI Taxonomy" id="468837"/>
    <lineage>
        <taxon>Eukaryota</taxon>
        <taxon>Fungi</taxon>
        <taxon>Dikarya</taxon>
        <taxon>Ascomycota</taxon>
        <taxon>Pezizomycotina</taxon>
        <taxon>Sordariomycetes</taxon>
        <taxon>Hypocreomycetidae</taxon>
        <taxon>Hypocreales</taxon>
        <taxon>Cordycipitaceae</taxon>
        <taxon>Lecanicillium</taxon>
    </lineage>
</organism>
<reference evidence="1" key="1">
    <citation type="submission" date="2022-07" db="EMBL/GenBank/DDBJ databases">
        <title>Genome Sequence of Lecanicillium saksenae.</title>
        <authorList>
            <person name="Buettner E."/>
        </authorList>
    </citation>
    <scope>NUCLEOTIDE SEQUENCE</scope>
    <source>
        <strain evidence="1">VT-O1</strain>
    </source>
</reference>
<evidence type="ECO:0000313" key="2">
    <source>
        <dbReference type="Proteomes" id="UP001148737"/>
    </source>
</evidence>
<dbReference type="Proteomes" id="UP001148737">
    <property type="component" value="Unassembled WGS sequence"/>
</dbReference>
<name>A0ACC1QPJ1_9HYPO</name>
<comment type="caution">
    <text evidence="1">The sequence shown here is derived from an EMBL/GenBank/DDBJ whole genome shotgun (WGS) entry which is preliminary data.</text>
</comment>
<protein>
    <submittedName>
        <fullName evidence="1">Uncharacterized protein</fullName>
    </submittedName>
</protein>
<evidence type="ECO:0000313" key="1">
    <source>
        <dbReference type="EMBL" id="KAJ3483458.1"/>
    </source>
</evidence>
<proteinExistence type="predicted"/>